<dbReference type="AlphaFoldDB" id="A0A9J7ARQ5"/>
<dbReference type="InterPro" id="IPR009506">
    <property type="entry name" value="YjiS-like"/>
</dbReference>
<organism evidence="2 3">
    <name type="scientific">Nisaea acidiphila</name>
    <dbReference type="NCBI Taxonomy" id="1862145"/>
    <lineage>
        <taxon>Bacteria</taxon>
        <taxon>Pseudomonadati</taxon>
        <taxon>Pseudomonadota</taxon>
        <taxon>Alphaproteobacteria</taxon>
        <taxon>Rhodospirillales</taxon>
        <taxon>Thalassobaculaceae</taxon>
        <taxon>Nisaea</taxon>
    </lineage>
</organism>
<accession>A0A9J7ARQ5</accession>
<name>A0A9J7ARQ5_9PROT</name>
<gene>
    <name evidence="2" type="ORF">NUH88_01110</name>
</gene>
<dbReference type="Pfam" id="PF06568">
    <property type="entry name" value="YjiS-like"/>
    <property type="match status" value="1"/>
</dbReference>
<evidence type="ECO:0000313" key="3">
    <source>
        <dbReference type="Proteomes" id="UP001060336"/>
    </source>
</evidence>
<proteinExistence type="predicted"/>
<keyword evidence="3" id="KW-1185">Reference proteome</keyword>
<dbReference type="KEGG" id="naci:NUH88_01110"/>
<protein>
    <submittedName>
        <fullName evidence="2">DUF1127 domain-containing protein</fullName>
    </submittedName>
</protein>
<dbReference type="Proteomes" id="UP001060336">
    <property type="component" value="Chromosome"/>
</dbReference>
<evidence type="ECO:0000259" key="1">
    <source>
        <dbReference type="Pfam" id="PF06568"/>
    </source>
</evidence>
<evidence type="ECO:0000313" key="2">
    <source>
        <dbReference type="EMBL" id="UUX50299.1"/>
    </source>
</evidence>
<dbReference type="RefSeq" id="WP_257769437.1">
    <property type="nucleotide sequence ID" value="NZ_CP102480.1"/>
</dbReference>
<feature type="domain" description="YjiS-like" evidence="1">
    <location>
        <begin position="38"/>
        <end position="73"/>
    </location>
</feature>
<reference evidence="2" key="1">
    <citation type="submission" date="2022-08" db="EMBL/GenBank/DDBJ databases">
        <title>Nisaea acidiphila sp. nov., isolated from a marine algal debris and emended description of the genus Nisaea Urios et al. 2008.</title>
        <authorList>
            <person name="Kwon K."/>
        </authorList>
    </citation>
    <scope>NUCLEOTIDE SEQUENCE</scope>
    <source>
        <strain evidence="2">MEBiC11861</strain>
    </source>
</reference>
<sequence length="83" mass="9175">MFKNQTLNVAPAAVMTAGTTGSAFAQKRAKGGVLHTLVALLLTWEDRIGQRESLRELDDRALADMGISRADVHYEVEKPFWMA</sequence>
<dbReference type="EMBL" id="CP102480">
    <property type="protein sequence ID" value="UUX50299.1"/>
    <property type="molecule type" value="Genomic_DNA"/>
</dbReference>